<protein>
    <submittedName>
        <fullName evidence="1">Uncharacterized protein</fullName>
    </submittedName>
</protein>
<proteinExistence type="predicted"/>
<keyword evidence="2" id="KW-1185">Reference proteome</keyword>
<dbReference type="Proteomes" id="UP001638806">
    <property type="component" value="Unassembled WGS sequence"/>
</dbReference>
<gene>
    <name evidence="1" type="ORF">ACCO45_006107</name>
</gene>
<comment type="caution">
    <text evidence="1">The sequence shown here is derived from an EMBL/GenBank/DDBJ whole genome shotgun (WGS) entry which is preliminary data.</text>
</comment>
<evidence type="ECO:0000313" key="1">
    <source>
        <dbReference type="EMBL" id="KAL3960990.1"/>
    </source>
</evidence>
<accession>A0ACC4DX91</accession>
<dbReference type="EMBL" id="JBGNUJ010000004">
    <property type="protein sequence ID" value="KAL3960990.1"/>
    <property type="molecule type" value="Genomic_DNA"/>
</dbReference>
<organism evidence="1 2">
    <name type="scientific">Purpureocillium lilacinum</name>
    <name type="common">Paecilomyces lilacinus</name>
    <dbReference type="NCBI Taxonomy" id="33203"/>
    <lineage>
        <taxon>Eukaryota</taxon>
        <taxon>Fungi</taxon>
        <taxon>Dikarya</taxon>
        <taxon>Ascomycota</taxon>
        <taxon>Pezizomycotina</taxon>
        <taxon>Sordariomycetes</taxon>
        <taxon>Hypocreomycetidae</taxon>
        <taxon>Hypocreales</taxon>
        <taxon>Ophiocordycipitaceae</taxon>
        <taxon>Purpureocillium</taxon>
    </lineage>
</organism>
<sequence>MVDEWARGSSAFGQVVEYRYFGIHHRIGDAEVSVPGDDKLLPSCASLAAPPCNLAGAALQQDEGHGHAPQQCTCLVQLEYTSVVARTQIRESAQRHLRVCLVLPVDFARTAPRRAATVRTVPRGGRTARGGWPALPHTSHIAVTTPRATTSFTSIHLIGPLLETPARRAPGLAGPVPPPHPGGEGNYTPVRPSRLPHHTPTTGQPFDGEPAQRPLVKK</sequence>
<evidence type="ECO:0000313" key="2">
    <source>
        <dbReference type="Proteomes" id="UP001638806"/>
    </source>
</evidence>
<name>A0ACC4DX91_PURLI</name>
<reference evidence="1" key="1">
    <citation type="submission" date="2024-12" db="EMBL/GenBank/DDBJ databases">
        <title>Comparative genomics and development of molecular markers within Purpureocillium lilacinum and among Purpureocillium species.</title>
        <authorList>
            <person name="Yeh Z.-Y."/>
            <person name="Ni N.-T."/>
            <person name="Lo P.-H."/>
            <person name="Mushyakhwo K."/>
            <person name="Lin C.-F."/>
            <person name="Nai Y.-S."/>
        </authorList>
    </citation>
    <scope>NUCLEOTIDE SEQUENCE</scope>
    <source>
        <strain evidence="1">NCHU-NPUST-175</strain>
    </source>
</reference>